<evidence type="ECO:0000256" key="2">
    <source>
        <dbReference type="ARBA" id="ARBA00007617"/>
    </source>
</evidence>
<dbReference type="GO" id="GO:0000813">
    <property type="term" value="C:ESCRT I complex"/>
    <property type="evidence" value="ECO:0007669"/>
    <property type="project" value="TreeGrafter"/>
</dbReference>
<evidence type="ECO:0000259" key="8">
    <source>
        <dbReference type="PROSITE" id="PS51314"/>
    </source>
</evidence>
<name>A0A642V5P9_9ASCO</name>
<evidence type="ECO:0000256" key="1">
    <source>
        <dbReference type="ARBA" id="ARBA00004177"/>
    </source>
</evidence>
<dbReference type="InterPro" id="IPR029012">
    <property type="entry name" value="Helix_hairpin_bin_sf"/>
</dbReference>
<dbReference type="GO" id="GO:0006612">
    <property type="term" value="P:protein targeting to membrane"/>
    <property type="evidence" value="ECO:0007669"/>
    <property type="project" value="TreeGrafter"/>
</dbReference>
<dbReference type="OrthoDB" id="10260857at2759"/>
<dbReference type="PANTHER" id="PTHR13678">
    <property type="entry name" value="VACUOLAR PROTEIN SORTING-ASSOCIATED PROTEIN 37"/>
    <property type="match status" value="1"/>
</dbReference>
<evidence type="ECO:0000256" key="7">
    <source>
        <dbReference type="SAM" id="Coils"/>
    </source>
</evidence>
<comment type="caution">
    <text evidence="9">The sequence shown here is derived from an EMBL/GenBank/DDBJ whole genome shotgun (WGS) entry which is preliminary data.</text>
</comment>
<evidence type="ECO:0000256" key="4">
    <source>
        <dbReference type="ARBA" id="ARBA00022753"/>
    </source>
</evidence>
<evidence type="ECO:0000256" key="5">
    <source>
        <dbReference type="ARBA" id="ARBA00022927"/>
    </source>
</evidence>
<evidence type="ECO:0000313" key="9">
    <source>
        <dbReference type="EMBL" id="KAA8914582.1"/>
    </source>
</evidence>
<evidence type="ECO:0000256" key="6">
    <source>
        <dbReference type="PROSITE-ProRule" id="PRU00646"/>
    </source>
</evidence>
<protein>
    <recommendedName>
        <fullName evidence="8">VPS37 C-terminal domain-containing protein</fullName>
    </recommendedName>
</protein>
<dbReference type="GO" id="GO:0043162">
    <property type="term" value="P:ubiquitin-dependent protein catabolic process via the multivesicular body sorting pathway"/>
    <property type="evidence" value="ECO:0007669"/>
    <property type="project" value="UniProtKB-ARBA"/>
</dbReference>
<dbReference type="Gene3D" id="1.10.287.660">
    <property type="entry name" value="Helix hairpin bin"/>
    <property type="match status" value="1"/>
</dbReference>
<organism evidence="9 10">
    <name type="scientific">Trichomonascus ciferrii</name>
    <dbReference type="NCBI Taxonomy" id="44093"/>
    <lineage>
        <taxon>Eukaryota</taxon>
        <taxon>Fungi</taxon>
        <taxon>Dikarya</taxon>
        <taxon>Ascomycota</taxon>
        <taxon>Saccharomycotina</taxon>
        <taxon>Dipodascomycetes</taxon>
        <taxon>Dipodascales</taxon>
        <taxon>Trichomonascaceae</taxon>
        <taxon>Trichomonascus</taxon>
        <taxon>Trichomonascus ciferrii complex</taxon>
    </lineage>
</organism>
<keyword evidence="5 6" id="KW-0653">Protein transport</keyword>
<proteinExistence type="inferred from homology"/>
<gene>
    <name evidence="9" type="ORF">TRICI_002870</name>
</gene>
<keyword evidence="7" id="KW-0175">Coiled coil</keyword>
<dbReference type="InterPro" id="IPR037202">
    <property type="entry name" value="ESCRT_assembly_dom"/>
</dbReference>
<keyword evidence="3 6" id="KW-0813">Transport</keyword>
<evidence type="ECO:0000256" key="3">
    <source>
        <dbReference type="ARBA" id="ARBA00022448"/>
    </source>
</evidence>
<reference evidence="9" key="1">
    <citation type="journal article" date="2019" name="G3 (Bethesda)">
        <title>Genome Assemblies of Two Rare Opportunistic Yeast Pathogens: Diutina rugosa (syn. Candida rugosa) and Trichomonascus ciferrii (syn. Candida ciferrii).</title>
        <authorList>
            <person name="Mixao V."/>
            <person name="Saus E."/>
            <person name="Hansen A.P."/>
            <person name="Lass-Florl C."/>
            <person name="Gabaldon T."/>
        </authorList>
    </citation>
    <scope>NUCLEOTIDE SEQUENCE</scope>
    <source>
        <strain evidence="9">CBS 4856</strain>
    </source>
</reference>
<sequence length="164" mass="19362">MEEIKAKKIHVVRDLSANEEALQGLASQGYGERYAEQRQRAERNIQKAKELKERIRELESRRGETNELLERANQKHREWMEVESEMYRAIQPFSMPALQANLDYATSEAESLSETLAASFLDGHDITSDAGVNEFIRNYRKERKTYHLRHERLQRWKEERVGRA</sequence>
<dbReference type="Pfam" id="PF07200">
    <property type="entry name" value="Mod_r"/>
    <property type="match status" value="1"/>
</dbReference>
<accession>A0A642V5P9</accession>
<dbReference type="InterPro" id="IPR009851">
    <property type="entry name" value="Mod_r"/>
</dbReference>
<comment type="similarity">
    <text evidence="2">Belongs to the VPS37 family.</text>
</comment>
<dbReference type="AlphaFoldDB" id="A0A642V5P9"/>
<dbReference type="PROSITE" id="PS51314">
    <property type="entry name" value="VPS37_C"/>
    <property type="match status" value="1"/>
</dbReference>
<evidence type="ECO:0000313" key="10">
    <source>
        <dbReference type="Proteomes" id="UP000761534"/>
    </source>
</evidence>
<dbReference type="EMBL" id="SWFS01000198">
    <property type="protein sequence ID" value="KAA8914582.1"/>
    <property type="molecule type" value="Genomic_DNA"/>
</dbReference>
<dbReference type="SUPFAM" id="SSF140111">
    <property type="entry name" value="Endosomal sorting complex assembly domain"/>
    <property type="match status" value="1"/>
</dbReference>
<dbReference type="PANTHER" id="PTHR13678:SF2">
    <property type="entry name" value="VACUOLAR PROTEIN SORTING-ASSOCIATED PROTEIN 37A"/>
    <property type="match status" value="1"/>
</dbReference>
<comment type="subcellular location">
    <subcellularLocation>
        <location evidence="1">Endosome</location>
    </subcellularLocation>
</comment>
<dbReference type="Proteomes" id="UP000761534">
    <property type="component" value="Unassembled WGS sequence"/>
</dbReference>
<dbReference type="VEuPathDB" id="FungiDB:TRICI_002870"/>
<keyword evidence="4" id="KW-0967">Endosome</keyword>
<dbReference type="GO" id="GO:0006623">
    <property type="term" value="P:protein targeting to vacuole"/>
    <property type="evidence" value="ECO:0007669"/>
    <property type="project" value="TreeGrafter"/>
</dbReference>
<keyword evidence="10" id="KW-1185">Reference proteome</keyword>
<feature type="domain" description="VPS37 C-terminal" evidence="8">
    <location>
        <begin position="76"/>
        <end position="164"/>
    </location>
</feature>
<feature type="coiled-coil region" evidence="7">
    <location>
        <begin position="31"/>
        <end position="75"/>
    </location>
</feature>